<reference evidence="2" key="1">
    <citation type="submission" date="2023-03" db="EMBL/GenBank/DDBJ databases">
        <authorList>
            <person name="Steffen K."/>
            <person name="Cardenas P."/>
        </authorList>
    </citation>
    <scope>NUCLEOTIDE SEQUENCE</scope>
</reference>
<evidence type="ECO:0000313" key="3">
    <source>
        <dbReference type="Proteomes" id="UP001174909"/>
    </source>
</evidence>
<protein>
    <submittedName>
        <fullName evidence="2">Protein disulfide-isomerase A6</fullName>
    </submittedName>
</protein>
<dbReference type="AlphaFoldDB" id="A0AA35XFM3"/>
<comment type="caution">
    <text evidence="2">The sequence shown here is derived from an EMBL/GenBank/DDBJ whole genome shotgun (WGS) entry which is preliminary data.</text>
</comment>
<sequence length="122" mass="13874">MHYNNVGVVSWFYSRWVWAEGGQFPDLEEKLEIGGFGYPAMATVNSRRKVYSILRGAFSNEGLSEFVRNLIGQRGVTVAFDELPTIPDVEPWDGKDGELPVEDDYDLSDFDMDEDVDTKDEL</sequence>
<feature type="region of interest" description="Disordered" evidence="1">
    <location>
        <begin position="88"/>
        <end position="122"/>
    </location>
</feature>
<dbReference type="GO" id="GO:0034976">
    <property type="term" value="P:response to endoplasmic reticulum stress"/>
    <property type="evidence" value="ECO:0007669"/>
    <property type="project" value="TreeGrafter"/>
</dbReference>
<evidence type="ECO:0000313" key="2">
    <source>
        <dbReference type="EMBL" id="CAI8055674.1"/>
    </source>
</evidence>
<gene>
    <name evidence="2" type="ORF">GBAR_LOCUS30370</name>
</gene>
<dbReference type="PANTHER" id="PTHR45815">
    <property type="entry name" value="PROTEIN DISULFIDE-ISOMERASE A6"/>
    <property type="match status" value="1"/>
</dbReference>
<dbReference type="Proteomes" id="UP001174909">
    <property type="component" value="Unassembled WGS sequence"/>
</dbReference>
<organism evidence="2 3">
    <name type="scientific">Geodia barretti</name>
    <name type="common">Barrett's horny sponge</name>
    <dbReference type="NCBI Taxonomy" id="519541"/>
    <lineage>
        <taxon>Eukaryota</taxon>
        <taxon>Metazoa</taxon>
        <taxon>Porifera</taxon>
        <taxon>Demospongiae</taxon>
        <taxon>Heteroscleromorpha</taxon>
        <taxon>Tetractinellida</taxon>
        <taxon>Astrophorina</taxon>
        <taxon>Geodiidae</taxon>
        <taxon>Geodia</taxon>
    </lineage>
</organism>
<feature type="compositionally biased region" description="Acidic residues" evidence="1">
    <location>
        <begin position="99"/>
        <end position="122"/>
    </location>
</feature>
<name>A0AA35XFM3_GEOBA</name>
<dbReference type="PANTHER" id="PTHR45815:SF3">
    <property type="entry name" value="PROTEIN DISULFIDE-ISOMERASE A6"/>
    <property type="match status" value="1"/>
</dbReference>
<evidence type="ECO:0000256" key="1">
    <source>
        <dbReference type="SAM" id="MobiDB-lite"/>
    </source>
</evidence>
<dbReference type="GO" id="GO:0005788">
    <property type="term" value="C:endoplasmic reticulum lumen"/>
    <property type="evidence" value="ECO:0007669"/>
    <property type="project" value="TreeGrafter"/>
</dbReference>
<dbReference type="EMBL" id="CASHTH010004295">
    <property type="protein sequence ID" value="CAI8055674.1"/>
    <property type="molecule type" value="Genomic_DNA"/>
</dbReference>
<proteinExistence type="predicted"/>
<accession>A0AA35XFM3</accession>
<dbReference type="GO" id="GO:0015035">
    <property type="term" value="F:protein-disulfide reductase activity"/>
    <property type="evidence" value="ECO:0007669"/>
    <property type="project" value="TreeGrafter"/>
</dbReference>
<keyword evidence="3" id="KW-1185">Reference proteome</keyword>